<dbReference type="InterPro" id="IPR010994">
    <property type="entry name" value="RuvA_2-like"/>
</dbReference>
<dbReference type="Pfam" id="PF20582">
    <property type="entry name" value="UPF0758_N"/>
    <property type="match status" value="1"/>
</dbReference>
<protein>
    <submittedName>
        <fullName evidence="9">DNA replication and repair protein RadC</fullName>
    </submittedName>
</protein>
<dbReference type="AlphaFoldDB" id="A0A1M5X393"/>
<evidence type="ECO:0000259" key="8">
    <source>
        <dbReference type="PROSITE" id="PS50249"/>
    </source>
</evidence>
<dbReference type="InterPro" id="IPR001405">
    <property type="entry name" value="UPF0758"/>
</dbReference>
<evidence type="ECO:0000256" key="4">
    <source>
        <dbReference type="ARBA" id="ARBA00022801"/>
    </source>
</evidence>
<dbReference type="Gene3D" id="3.40.140.10">
    <property type="entry name" value="Cytidine Deaminase, domain 2"/>
    <property type="match status" value="1"/>
</dbReference>
<evidence type="ECO:0000256" key="3">
    <source>
        <dbReference type="ARBA" id="ARBA00022723"/>
    </source>
</evidence>
<dbReference type="InterPro" id="IPR025657">
    <property type="entry name" value="RadC_JAB"/>
</dbReference>
<comment type="similarity">
    <text evidence="1 7">Belongs to the UPF0758 family.</text>
</comment>
<keyword evidence="6" id="KW-0482">Metalloprotease</keyword>
<dbReference type="InterPro" id="IPR046778">
    <property type="entry name" value="UPF0758_N"/>
</dbReference>
<evidence type="ECO:0000256" key="5">
    <source>
        <dbReference type="ARBA" id="ARBA00022833"/>
    </source>
</evidence>
<dbReference type="PROSITE" id="PS50249">
    <property type="entry name" value="MPN"/>
    <property type="match status" value="1"/>
</dbReference>
<dbReference type="InterPro" id="IPR020891">
    <property type="entry name" value="UPF0758_CS"/>
</dbReference>
<dbReference type="Pfam" id="PF04002">
    <property type="entry name" value="RadC"/>
    <property type="match status" value="1"/>
</dbReference>
<dbReference type="EMBL" id="FQXM01000023">
    <property type="protein sequence ID" value="SHH94290.1"/>
    <property type="molecule type" value="Genomic_DNA"/>
</dbReference>
<proteinExistence type="inferred from homology"/>
<name>A0A1M5X393_9CLOT</name>
<evidence type="ECO:0000313" key="10">
    <source>
        <dbReference type="Proteomes" id="UP000184447"/>
    </source>
</evidence>
<sequence length="228" mass="25394">MYNSLKIIDLPCNERPREKLIRYGAGELSNSELLAVVLRCGTKSENIINLCNRLLKETGGLNGLLDFSVKEFMEINGIGEAKAAQLLSIAELSKRFKSFKSGETIKIKSPKDAVDFLMEEMRYLREEHLKVIMLNTKNIVISVKDVSIGSLNSSIVHPREVFLDAIKKSSASIIICHNHPSGDPSPSKEDIEITKRLIECGKLLGIEILDHLIIGNGIYISLKEKGIF</sequence>
<keyword evidence="10" id="KW-1185">Reference proteome</keyword>
<dbReference type="CDD" id="cd08071">
    <property type="entry name" value="MPN_DUF2466"/>
    <property type="match status" value="1"/>
</dbReference>
<gene>
    <name evidence="9" type="ORF">SAMN02745207_03306</name>
</gene>
<dbReference type="PROSITE" id="PS01302">
    <property type="entry name" value="UPF0758"/>
    <property type="match status" value="1"/>
</dbReference>
<dbReference type="GO" id="GO:0046872">
    <property type="term" value="F:metal ion binding"/>
    <property type="evidence" value="ECO:0007669"/>
    <property type="project" value="UniProtKB-KW"/>
</dbReference>
<evidence type="ECO:0000313" key="9">
    <source>
        <dbReference type="EMBL" id="SHH94290.1"/>
    </source>
</evidence>
<evidence type="ECO:0000256" key="2">
    <source>
        <dbReference type="ARBA" id="ARBA00022670"/>
    </source>
</evidence>
<organism evidence="9 10">
    <name type="scientific">Clostridium grantii DSM 8605</name>
    <dbReference type="NCBI Taxonomy" id="1121316"/>
    <lineage>
        <taxon>Bacteria</taxon>
        <taxon>Bacillati</taxon>
        <taxon>Bacillota</taxon>
        <taxon>Clostridia</taxon>
        <taxon>Eubacteriales</taxon>
        <taxon>Clostridiaceae</taxon>
        <taxon>Clostridium</taxon>
    </lineage>
</organism>
<dbReference type="GO" id="GO:0006508">
    <property type="term" value="P:proteolysis"/>
    <property type="evidence" value="ECO:0007669"/>
    <property type="project" value="UniProtKB-KW"/>
</dbReference>
<evidence type="ECO:0000256" key="1">
    <source>
        <dbReference type="ARBA" id="ARBA00010243"/>
    </source>
</evidence>
<evidence type="ECO:0000256" key="7">
    <source>
        <dbReference type="RuleBase" id="RU003797"/>
    </source>
</evidence>
<dbReference type="STRING" id="1121316.SAMN02745207_03306"/>
<evidence type="ECO:0000256" key="6">
    <source>
        <dbReference type="ARBA" id="ARBA00023049"/>
    </source>
</evidence>
<dbReference type="RefSeq" id="WP_073339680.1">
    <property type="nucleotide sequence ID" value="NZ_FQXM01000023.1"/>
</dbReference>
<accession>A0A1M5X393</accession>
<dbReference type="PANTHER" id="PTHR30471:SF3">
    <property type="entry name" value="UPF0758 PROTEIN YEES-RELATED"/>
    <property type="match status" value="1"/>
</dbReference>
<dbReference type="PANTHER" id="PTHR30471">
    <property type="entry name" value="DNA REPAIR PROTEIN RADC"/>
    <property type="match status" value="1"/>
</dbReference>
<keyword evidence="4" id="KW-0378">Hydrolase</keyword>
<dbReference type="SUPFAM" id="SSF47781">
    <property type="entry name" value="RuvA domain 2-like"/>
    <property type="match status" value="1"/>
</dbReference>
<keyword evidence="2" id="KW-0645">Protease</keyword>
<feature type="domain" description="MPN" evidence="8">
    <location>
        <begin position="106"/>
        <end position="228"/>
    </location>
</feature>
<reference evidence="9 10" key="1">
    <citation type="submission" date="2016-11" db="EMBL/GenBank/DDBJ databases">
        <authorList>
            <person name="Jaros S."/>
            <person name="Januszkiewicz K."/>
            <person name="Wedrychowicz H."/>
        </authorList>
    </citation>
    <scope>NUCLEOTIDE SEQUENCE [LARGE SCALE GENOMIC DNA]</scope>
    <source>
        <strain evidence="9 10">DSM 8605</strain>
    </source>
</reference>
<keyword evidence="3" id="KW-0479">Metal-binding</keyword>
<keyword evidence="5" id="KW-0862">Zinc</keyword>
<dbReference type="NCBIfam" id="NF000642">
    <property type="entry name" value="PRK00024.1"/>
    <property type="match status" value="1"/>
</dbReference>
<dbReference type="GO" id="GO:0008237">
    <property type="term" value="F:metallopeptidase activity"/>
    <property type="evidence" value="ECO:0007669"/>
    <property type="project" value="UniProtKB-KW"/>
</dbReference>
<dbReference type="OrthoDB" id="9804482at2"/>
<dbReference type="Proteomes" id="UP000184447">
    <property type="component" value="Unassembled WGS sequence"/>
</dbReference>
<dbReference type="NCBIfam" id="TIGR00608">
    <property type="entry name" value="radc"/>
    <property type="match status" value="1"/>
</dbReference>
<dbReference type="InterPro" id="IPR037518">
    <property type="entry name" value="MPN"/>
</dbReference>